<proteinExistence type="predicted"/>
<feature type="coiled-coil region" evidence="1">
    <location>
        <begin position="899"/>
        <end position="954"/>
    </location>
</feature>
<dbReference type="EMBL" id="JARAKH010000007">
    <property type="protein sequence ID" value="KAK8402327.1"/>
    <property type="molecule type" value="Genomic_DNA"/>
</dbReference>
<organism evidence="3 4">
    <name type="scientific">Scylla paramamosain</name>
    <name type="common">Mud crab</name>
    <dbReference type="NCBI Taxonomy" id="85552"/>
    <lineage>
        <taxon>Eukaryota</taxon>
        <taxon>Metazoa</taxon>
        <taxon>Ecdysozoa</taxon>
        <taxon>Arthropoda</taxon>
        <taxon>Crustacea</taxon>
        <taxon>Multicrustacea</taxon>
        <taxon>Malacostraca</taxon>
        <taxon>Eumalacostraca</taxon>
        <taxon>Eucarida</taxon>
        <taxon>Decapoda</taxon>
        <taxon>Pleocyemata</taxon>
        <taxon>Brachyura</taxon>
        <taxon>Eubrachyura</taxon>
        <taxon>Portunoidea</taxon>
        <taxon>Portunidae</taxon>
        <taxon>Portuninae</taxon>
        <taxon>Scylla</taxon>
    </lineage>
</organism>
<feature type="compositionally biased region" description="Basic and acidic residues" evidence="2">
    <location>
        <begin position="251"/>
        <end position="263"/>
    </location>
</feature>
<keyword evidence="1" id="KW-0175">Coiled coil</keyword>
<evidence type="ECO:0000313" key="3">
    <source>
        <dbReference type="EMBL" id="KAK8402327.1"/>
    </source>
</evidence>
<dbReference type="PANTHER" id="PTHR23159:SF31">
    <property type="entry name" value="CENTROSOME-ASSOCIATED PROTEIN CEP250 ISOFORM X1"/>
    <property type="match status" value="1"/>
</dbReference>
<gene>
    <name evidence="3" type="ORF">O3P69_000621</name>
</gene>
<feature type="compositionally biased region" description="Basic and acidic residues" evidence="2">
    <location>
        <begin position="1"/>
        <end position="17"/>
    </location>
</feature>
<evidence type="ECO:0000256" key="1">
    <source>
        <dbReference type="SAM" id="Coils"/>
    </source>
</evidence>
<name>A0AAW0UQA8_SCYPA</name>
<dbReference type="PANTHER" id="PTHR23159">
    <property type="entry name" value="CENTROSOMAL PROTEIN 2"/>
    <property type="match status" value="1"/>
</dbReference>
<dbReference type="Proteomes" id="UP001487740">
    <property type="component" value="Unassembled WGS sequence"/>
</dbReference>
<sequence>MDKILKQRKEVSDHGSSECDETEPDGDSMWSTTSVGASEAGTDNSSLDSALRDLPTVRASKEDDDEIQRLILAAEALVVERARLKISSPSSSTALRCSPAAGGAEAASNTILVHHTEAFAGNKCGAANSGYFTDTENGSYALHTSSTLSGERLMNMDICGEKDHHSVQSRETLSSTPCDSMILSKVSDSSLKVCDHLVPENSMPAENQTNIPRLSLELTRAGVPEERVPFNKVEKEACNSSIRGSSGGGREAQKEHHTKDSGRSHSPGPHQAGEGGQAASVMVHEEGSCLLNLALSATSSLKRLTRLVRQVGILQVGPETPRLAVSVLEELGQHEAHQQGLEAKLTAAATKLQTAVAQVRGLEGQWQEHLHQTEASHHSALALLEQLEAGLESCGLSHMLAVTSPRRRCSPRVLEDVGSAVALLMGELSRRMQRLKRAEEEASHLRGELQGVREVVAQQDSRTRLSEAEARQIKQQSQEDLTSLRQCLAQAESTLTESQLENARLSEEVKKQASENSAALAAVQKKLYETQHMTETRVSELERELHVSSKEKQHLEASVRELKDQLILRTQQVHLVEEENSQLIDSLRSALRQQQAEMEQLRHSLESVSTEKSHLSKLHDELKQEAAVRDEELEEAKGKSEQLKRKVLDLEEEQRRTQKDLQHTVDRLSSERGDLEAKVRAQDFTILQLRTELEMEKVQTRALTEEAATQGKKARDLQERLWTQAKKWRNSSGTSIDTTDHHQEKQLGMSVSSAHGSSNSLTHSFEIPAISSHKAERGDEGSLAREEQLQSLLQGERCRATKSSPKPFCPDQQQKSRFLLVELELLTNKLTGLEEQLCTLVKGLEASAALGDITTEVGLLLQERTQHLDSLHQSSRWLQEELSSLAMGNHTLNKELVVARKVEDSFEDAQENVRRARQEAREERVASARLREDCARLQAQLDQMQHTLQQERQERKISAVVNGVKHKEFDSLLECATAALSQYQT</sequence>
<feature type="coiled-coil region" evidence="1">
    <location>
        <begin position="421"/>
        <end position="678"/>
    </location>
</feature>
<evidence type="ECO:0000313" key="4">
    <source>
        <dbReference type="Proteomes" id="UP001487740"/>
    </source>
</evidence>
<evidence type="ECO:0000256" key="2">
    <source>
        <dbReference type="SAM" id="MobiDB-lite"/>
    </source>
</evidence>
<dbReference type="AlphaFoldDB" id="A0AAW0UQA8"/>
<comment type="caution">
    <text evidence="3">The sequence shown here is derived from an EMBL/GenBank/DDBJ whole genome shotgun (WGS) entry which is preliminary data.</text>
</comment>
<reference evidence="3 4" key="1">
    <citation type="submission" date="2023-03" db="EMBL/GenBank/DDBJ databases">
        <title>High-quality genome of Scylla paramamosain provides insights in environmental adaptation.</title>
        <authorList>
            <person name="Zhang L."/>
        </authorList>
    </citation>
    <scope>NUCLEOTIDE SEQUENCE [LARGE SCALE GENOMIC DNA]</scope>
    <source>
        <strain evidence="3">LZ_2023a</strain>
        <tissue evidence="3">Muscle</tissue>
    </source>
</reference>
<feature type="region of interest" description="Disordered" evidence="2">
    <location>
        <begin position="1"/>
        <end position="50"/>
    </location>
</feature>
<protein>
    <submittedName>
        <fullName evidence="3">Uncharacterized protein</fullName>
    </submittedName>
</protein>
<accession>A0AAW0UQA8</accession>
<feature type="compositionally biased region" description="Polar residues" evidence="2">
    <location>
        <begin position="29"/>
        <end position="48"/>
    </location>
</feature>
<keyword evidence="4" id="KW-1185">Reference proteome</keyword>
<feature type="region of interest" description="Disordered" evidence="2">
    <location>
        <begin position="227"/>
        <end position="279"/>
    </location>
</feature>
<feature type="compositionally biased region" description="Basic and acidic residues" evidence="2">
    <location>
        <begin position="227"/>
        <end position="237"/>
    </location>
</feature>